<reference evidence="3 4" key="1">
    <citation type="journal article" date="2014" name="BMC Genomics">
        <title>Comparative genomics of the major fungal agents of human and animal Sporotrichosis: Sporothrix schenckii and Sporothrix brasiliensis.</title>
        <authorList>
            <person name="Teixeira M.M."/>
            <person name="de Almeida L.G."/>
            <person name="Kubitschek-Barreira P."/>
            <person name="Alves F.L."/>
            <person name="Kioshima E.S."/>
            <person name="Abadio A.K."/>
            <person name="Fernandes L."/>
            <person name="Derengowski L.S."/>
            <person name="Ferreira K.S."/>
            <person name="Souza R.C."/>
            <person name="Ruiz J.C."/>
            <person name="de Andrade N.C."/>
            <person name="Paes H.C."/>
            <person name="Nicola A.M."/>
            <person name="Albuquerque P."/>
            <person name="Gerber A.L."/>
            <person name="Martins V.P."/>
            <person name="Peconick L.D."/>
            <person name="Neto A.V."/>
            <person name="Chaucanez C.B."/>
            <person name="Silva P.A."/>
            <person name="Cunha O.L."/>
            <person name="de Oliveira F.F."/>
            <person name="dos Santos T.C."/>
            <person name="Barros A.L."/>
            <person name="Soares M.A."/>
            <person name="de Oliveira L.M."/>
            <person name="Marini M.M."/>
            <person name="Villalobos-Duno H."/>
            <person name="Cunha M.M."/>
            <person name="de Hoog S."/>
            <person name="da Silveira J.F."/>
            <person name="Henrissat B."/>
            <person name="Nino-Vega G.A."/>
            <person name="Cisalpino P.S."/>
            <person name="Mora-Montes H.M."/>
            <person name="Almeida S.R."/>
            <person name="Stajich J.E."/>
            <person name="Lopes-Bezerra L.M."/>
            <person name="Vasconcelos A.T."/>
            <person name="Felipe M.S."/>
        </authorList>
    </citation>
    <scope>NUCLEOTIDE SEQUENCE [LARGE SCALE GENOMIC DNA]</scope>
    <source>
        <strain evidence="3 4">1099-18</strain>
    </source>
</reference>
<keyword evidence="2" id="KW-1133">Transmembrane helix</keyword>
<name>A0A0F2LYG5_SPOSC</name>
<dbReference type="AlphaFoldDB" id="A0A0F2LYG5"/>
<organism evidence="3 4">
    <name type="scientific">Sporothrix schenckii 1099-18</name>
    <dbReference type="NCBI Taxonomy" id="1397361"/>
    <lineage>
        <taxon>Eukaryota</taxon>
        <taxon>Fungi</taxon>
        <taxon>Dikarya</taxon>
        <taxon>Ascomycota</taxon>
        <taxon>Pezizomycotina</taxon>
        <taxon>Sordariomycetes</taxon>
        <taxon>Sordariomycetidae</taxon>
        <taxon>Ophiostomatales</taxon>
        <taxon>Ophiostomataceae</taxon>
        <taxon>Sporothrix</taxon>
    </lineage>
</organism>
<keyword evidence="2" id="KW-0812">Transmembrane</keyword>
<evidence type="ECO:0000313" key="3">
    <source>
        <dbReference type="EMBL" id="KJR80931.1"/>
    </source>
</evidence>
<evidence type="ECO:0000256" key="1">
    <source>
        <dbReference type="SAM" id="MobiDB-lite"/>
    </source>
</evidence>
<evidence type="ECO:0000313" key="4">
    <source>
        <dbReference type="Proteomes" id="UP000033710"/>
    </source>
</evidence>
<dbReference type="KEGG" id="ssck:SPSK_04860"/>
<accession>A0A0F2LYG5</accession>
<protein>
    <submittedName>
        <fullName evidence="3">Uncharacterized protein</fullName>
    </submittedName>
</protein>
<feature type="compositionally biased region" description="Basic and acidic residues" evidence="1">
    <location>
        <begin position="220"/>
        <end position="235"/>
    </location>
</feature>
<feature type="transmembrane region" description="Helical" evidence="2">
    <location>
        <begin position="12"/>
        <end position="36"/>
    </location>
</feature>
<dbReference type="Proteomes" id="UP000033710">
    <property type="component" value="Unassembled WGS sequence"/>
</dbReference>
<gene>
    <name evidence="3" type="ORF">SPSK_04860</name>
</gene>
<keyword evidence="2" id="KW-0472">Membrane</keyword>
<reference evidence="3 4" key="2">
    <citation type="journal article" date="2015" name="Eukaryot. Cell">
        <title>Asexual propagation of a virulent clone complex in a human and feline outbreak of sporotrichosis.</title>
        <authorList>
            <person name="Teixeira Mde M."/>
            <person name="Rodrigues A.M."/>
            <person name="Tsui C.K."/>
            <person name="de Almeida L.G."/>
            <person name="Van Diepeningen A.D."/>
            <person name="van den Ende B.G."/>
            <person name="Fernandes G.F."/>
            <person name="Kano R."/>
            <person name="Hamelin R.C."/>
            <person name="Lopes-Bezerra L.M."/>
            <person name="Vasconcelos A.T."/>
            <person name="de Hoog S."/>
            <person name="de Camargo Z.P."/>
            <person name="Felipe M.S."/>
        </authorList>
    </citation>
    <scope>NUCLEOTIDE SEQUENCE [LARGE SCALE GENOMIC DNA]</scope>
    <source>
        <strain evidence="3 4">1099-18</strain>
    </source>
</reference>
<evidence type="ECO:0000256" key="2">
    <source>
        <dbReference type="SAM" id="Phobius"/>
    </source>
</evidence>
<feature type="compositionally biased region" description="Basic and acidic residues" evidence="1">
    <location>
        <begin position="437"/>
        <end position="449"/>
    </location>
</feature>
<dbReference type="EMBL" id="AXCR01000012">
    <property type="protein sequence ID" value="KJR80931.1"/>
    <property type="molecule type" value="Genomic_DNA"/>
</dbReference>
<feature type="region of interest" description="Disordered" evidence="1">
    <location>
        <begin position="429"/>
        <end position="449"/>
    </location>
</feature>
<feature type="compositionally biased region" description="Low complexity" evidence="1">
    <location>
        <begin position="237"/>
        <end position="253"/>
    </location>
</feature>
<dbReference type="RefSeq" id="XP_016583607.1">
    <property type="nucleotide sequence ID" value="XM_016731622.1"/>
</dbReference>
<proteinExistence type="predicted"/>
<feature type="compositionally biased region" description="Polar residues" evidence="1">
    <location>
        <begin position="254"/>
        <end position="274"/>
    </location>
</feature>
<dbReference type="GeneID" id="27666899"/>
<comment type="caution">
    <text evidence="3">The sequence shown here is derived from an EMBL/GenBank/DDBJ whole genome shotgun (WGS) entry which is preliminary data.</text>
</comment>
<feature type="region of interest" description="Disordered" evidence="1">
    <location>
        <begin position="215"/>
        <end position="279"/>
    </location>
</feature>
<dbReference type="VEuPathDB" id="FungiDB:SPSK_04860"/>
<dbReference type="OrthoDB" id="3166386at2759"/>
<sequence>MSNNGPSATDIITYIGVPLAVLGVLPIMYNTFITLVNASKIKRMLRHSRLTALTRSDVVNRVIEIELPRYAVTPWDRFQHRQEYWTLSRNPSSIPGGSWTTFNWKTNAIGFKTQRVEYADQLRQPQVDIAFDELISYLLDLGAVPDPHGWRLLRSTGLWTPVGCALMKSPDGHHNALAVATLDDSDGNLSLSVSWEPTWTCRSFSDLPPYWVSLPAPPPEYKEEEKPAEDNKETVPADDAAGAGGAASSAASSRPTTANNAKDTKASQRNSVDSATREGYAAATTPITCQVSVDGIITALTEEKRRAGGVARNNTMGGSTSFPLTSTVNLDSLYIEHIRVRPGVSDGVWFASAATAYGTSSQTILWNYRIPDDILAFARRETVPCGVLVLLGAANESETPEWATQHSSDHMHRHNRFVQRMNEARFAEQAEQRLPPHQREAAARDRRARENMQRIDDMRADMERNRERREQLEMEALHSAKWDTRLVAEHALRWLLREKKQRAGETADPQQPAHADMKEMAGHVLHRMVRDGEFAGKLCRMLDQWKSWADLGGMKKADLQALRADMETFVYAALLVSLIKDSTSALDGTLSVDLQECMRMWRKVRSLVKRPEHPNERFLTLSQPTDTSRRVITTGPTPQLARVPVAHTHSLAQRAQCAVVLLGLPDFGERLVVLQLEVVVLGQRAERVPRHDVLGHLFDGLVEEEVVLPAKRRPEYAVGGCVAGEANAVDAVAPLGRLLGRRGRLGLDLAVLARFAALAFLGRRRRCRGGGCSGCLVGLLLLGLLDVETLDLVAQHIRVGDAAKEAAALLQGRRHVLEHGACLLLRLERVVHAEHHADNVKAAPRQRVLVEAHVLNNVDVANALAEAVLNHEPRIEHARRTAVMVPAASTAPATAAAPCRHLAVPVTRLVDADVGRVQPHVQLHLLRRLVPLAEIAAFAAANVEHQQLVLAGAADAVERALLKVLVGRKLLNDAALDPVVHGPQAPNCAGRLAPLAPAFGDGVVMRPHNVVNHGTLLPPLQLFLVVAFALEGALADGFALGIGDASPLARPFGLARQVGAATTTTSASASASACARATASTQS</sequence>